<keyword evidence="3" id="KW-1185">Reference proteome</keyword>
<dbReference type="RefSeq" id="WP_307224635.1">
    <property type="nucleotide sequence ID" value="NZ_CP116940.1"/>
</dbReference>
<evidence type="ECO:0000313" key="3">
    <source>
        <dbReference type="Proteomes" id="UP001239167"/>
    </source>
</evidence>
<sequence>MKRITVSISAIIIFAAGFMLGCNNSSKSAAINNVEAQSALPAAINHPNTVNAARKLHSVPAAERRIPS</sequence>
<feature type="chain" id="PRO_5045488035" evidence="1">
    <location>
        <begin position="22"/>
        <end position="68"/>
    </location>
</feature>
<keyword evidence="1" id="KW-0732">Signal</keyword>
<reference evidence="2 3" key="1">
    <citation type="submission" date="2023-07" db="EMBL/GenBank/DDBJ databases">
        <title>Genomic Encyclopedia of Type Strains, Phase IV (KMG-IV): sequencing the most valuable type-strain genomes for metagenomic binning, comparative biology and taxonomic classification.</title>
        <authorList>
            <person name="Goeker M."/>
        </authorList>
    </citation>
    <scope>NUCLEOTIDE SEQUENCE [LARGE SCALE GENOMIC DNA]</scope>
    <source>
        <strain evidence="2 3">DSM 16980</strain>
    </source>
</reference>
<dbReference type="PROSITE" id="PS51257">
    <property type="entry name" value="PROKAR_LIPOPROTEIN"/>
    <property type="match status" value="1"/>
</dbReference>
<dbReference type="Proteomes" id="UP001239167">
    <property type="component" value="Unassembled WGS sequence"/>
</dbReference>
<name>A0ABT9Y923_9FIRM</name>
<protein>
    <submittedName>
        <fullName evidence="2">ABC-type anion transport system duplicated permease subunit</fullName>
    </submittedName>
</protein>
<accession>A0ABT9Y923</accession>
<feature type="signal peptide" evidence="1">
    <location>
        <begin position="1"/>
        <end position="21"/>
    </location>
</feature>
<proteinExistence type="predicted"/>
<comment type="caution">
    <text evidence="2">The sequence shown here is derived from an EMBL/GenBank/DDBJ whole genome shotgun (WGS) entry which is preliminary data.</text>
</comment>
<gene>
    <name evidence="2" type="ORF">J2S01_002080</name>
</gene>
<dbReference type="EMBL" id="JAUSUE010000015">
    <property type="protein sequence ID" value="MDQ0204352.1"/>
    <property type="molecule type" value="Genomic_DNA"/>
</dbReference>
<organism evidence="2 3">
    <name type="scientific">Pectinatus haikarae</name>
    <dbReference type="NCBI Taxonomy" id="349096"/>
    <lineage>
        <taxon>Bacteria</taxon>
        <taxon>Bacillati</taxon>
        <taxon>Bacillota</taxon>
        <taxon>Negativicutes</taxon>
        <taxon>Selenomonadales</taxon>
        <taxon>Selenomonadaceae</taxon>
        <taxon>Pectinatus</taxon>
    </lineage>
</organism>
<evidence type="ECO:0000313" key="2">
    <source>
        <dbReference type="EMBL" id="MDQ0204352.1"/>
    </source>
</evidence>
<evidence type="ECO:0000256" key="1">
    <source>
        <dbReference type="SAM" id="SignalP"/>
    </source>
</evidence>